<proteinExistence type="predicted"/>
<protein>
    <submittedName>
        <fullName evidence="1">Uncharacterized protein</fullName>
    </submittedName>
</protein>
<sequence length="47" mass="5320">MPYVFVPCLQPDTLLASGVKAGHALEKLWKKFQQVMMISCKKLKAKL</sequence>
<name>B6WT49_9BACT</name>
<evidence type="ECO:0000313" key="1">
    <source>
        <dbReference type="EMBL" id="EEB33961.1"/>
    </source>
</evidence>
<gene>
    <name evidence="1" type="ORF">DESPIG_01254</name>
</gene>
<reference evidence="1 2" key="1">
    <citation type="submission" date="2008-10" db="EMBL/GenBank/DDBJ databases">
        <title>Draft genome sequence of Desulvovibrio piger (ATCC 29098).</title>
        <authorList>
            <person name="Sudarsanam P."/>
            <person name="Ley R."/>
            <person name="Guruge J."/>
            <person name="Turnbaugh P.J."/>
            <person name="Mahowald M."/>
            <person name="Liep D."/>
            <person name="Gordon J."/>
        </authorList>
    </citation>
    <scope>NUCLEOTIDE SEQUENCE [LARGE SCALE GENOMIC DNA]</scope>
    <source>
        <strain evidence="1 2">ATCC 29098</strain>
    </source>
</reference>
<dbReference type="EMBL" id="ABXU01000029">
    <property type="protein sequence ID" value="EEB33961.1"/>
    <property type="molecule type" value="Genomic_DNA"/>
</dbReference>
<comment type="caution">
    <text evidence="1">The sequence shown here is derived from an EMBL/GenBank/DDBJ whole genome shotgun (WGS) entry which is preliminary data.</text>
</comment>
<accession>B6WT49</accession>
<organism evidence="1 2">
    <name type="scientific">Desulfovibrio piger ATCC 29098</name>
    <dbReference type="NCBI Taxonomy" id="411464"/>
    <lineage>
        <taxon>Bacteria</taxon>
        <taxon>Pseudomonadati</taxon>
        <taxon>Thermodesulfobacteriota</taxon>
        <taxon>Desulfovibrionia</taxon>
        <taxon>Desulfovibrionales</taxon>
        <taxon>Desulfovibrionaceae</taxon>
        <taxon>Desulfovibrio</taxon>
    </lineage>
</organism>
<dbReference type="AlphaFoldDB" id="B6WT49"/>
<dbReference type="HOGENOM" id="CLU_3167290_0_0_7"/>
<reference evidence="1 2" key="2">
    <citation type="submission" date="2008-10" db="EMBL/GenBank/DDBJ databases">
        <authorList>
            <person name="Fulton L."/>
            <person name="Clifton S."/>
            <person name="Fulton B."/>
            <person name="Xu J."/>
            <person name="Minx P."/>
            <person name="Pepin K.H."/>
            <person name="Johnson M."/>
            <person name="Bhonagiri V."/>
            <person name="Nash W.E."/>
            <person name="Mardis E.R."/>
            <person name="Wilson R.K."/>
        </authorList>
    </citation>
    <scope>NUCLEOTIDE SEQUENCE [LARGE SCALE GENOMIC DNA]</scope>
    <source>
        <strain evidence="1 2">ATCC 29098</strain>
    </source>
</reference>
<evidence type="ECO:0000313" key="2">
    <source>
        <dbReference type="Proteomes" id="UP000003676"/>
    </source>
</evidence>
<dbReference type="Proteomes" id="UP000003676">
    <property type="component" value="Unassembled WGS sequence"/>
</dbReference>